<accession>A0A1Y3AZE3</accession>
<dbReference type="AlphaFoldDB" id="A0A1Y3AZE3"/>
<dbReference type="Proteomes" id="UP000194236">
    <property type="component" value="Unassembled WGS sequence"/>
</dbReference>
<organism evidence="1 2">
    <name type="scientific">Euroglyphus maynei</name>
    <name type="common">Mayne's house dust mite</name>
    <dbReference type="NCBI Taxonomy" id="6958"/>
    <lineage>
        <taxon>Eukaryota</taxon>
        <taxon>Metazoa</taxon>
        <taxon>Ecdysozoa</taxon>
        <taxon>Arthropoda</taxon>
        <taxon>Chelicerata</taxon>
        <taxon>Arachnida</taxon>
        <taxon>Acari</taxon>
        <taxon>Acariformes</taxon>
        <taxon>Sarcoptiformes</taxon>
        <taxon>Astigmata</taxon>
        <taxon>Psoroptidia</taxon>
        <taxon>Analgoidea</taxon>
        <taxon>Pyroglyphidae</taxon>
        <taxon>Pyroglyphinae</taxon>
        <taxon>Euroglyphus</taxon>
    </lineage>
</organism>
<name>A0A1Y3AZE3_EURMA</name>
<sequence length="36" mass="4515">MNRFFLPHVHRWQCPKLVNVLYKVVQMYSPQSIRWI</sequence>
<protein>
    <submittedName>
        <fullName evidence="1">Uncharacterized protein</fullName>
    </submittedName>
</protein>
<dbReference type="EMBL" id="MUJZ01049604">
    <property type="protein sequence ID" value="OTF73892.1"/>
    <property type="molecule type" value="Genomic_DNA"/>
</dbReference>
<reference evidence="1 2" key="1">
    <citation type="submission" date="2017-03" db="EMBL/GenBank/DDBJ databases">
        <title>Genome Survey of Euroglyphus maynei.</title>
        <authorList>
            <person name="Arlian L.G."/>
            <person name="Morgan M.S."/>
            <person name="Rider S.D."/>
        </authorList>
    </citation>
    <scope>NUCLEOTIDE SEQUENCE [LARGE SCALE GENOMIC DNA]</scope>
    <source>
        <strain evidence="1">Arlian Lab</strain>
        <tissue evidence="1">Whole body</tissue>
    </source>
</reference>
<evidence type="ECO:0000313" key="2">
    <source>
        <dbReference type="Proteomes" id="UP000194236"/>
    </source>
</evidence>
<comment type="caution">
    <text evidence="1">The sequence shown here is derived from an EMBL/GenBank/DDBJ whole genome shotgun (WGS) entry which is preliminary data.</text>
</comment>
<proteinExistence type="predicted"/>
<gene>
    <name evidence="1" type="ORF">BLA29_015279</name>
</gene>
<keyword evidence="2" id="KW-1185">Reference proteome</keyword>
<evidence type="ECO:0000313" key="1">
    <source>
        <dbReference type="EMBL" id="OTF73892.1"/>
    </source>
</evidence>